<dbReference type="Proteomes" id="UP000039865">
    <property type="component" value="Unassembled WGS sequence"/>
</dbReference>
<sequence length="58" mass="6703">MPDSSLKEFSNLKKITHIMGIIFIFADEQQGIFREKHDHTRAIQSLTNSKNKHCTKST</sequence>
<reference evidence="1 2" key="1">
    <citation type="submission" date="2014-06" db="EMBL/GenBank/DDBJ databases">
        <authorList>
            <person name="Swart Estienne"/>
        </authorList>
    </citation>
    <scope>NUCLEOTIDE SEQUENCE [LARGE SCALE GENOMIC DNA]</scope>
    <source>
        <strain evidence="1 2">130c</strain>
    </source>
</reference>
<proteinExistence type="predicted"/>
<keyword evidence="2" id="KW-1185">Reference proteome</keyword>
<dbReference type="InParanoid" id="A0A077ZYU4"/>
<protein>
    <submittedName>
        <fullName evidence="1">Uncharacterized protein</fullName>
    </submittedName>
</protein>
<organism evidence="1 2">
    <name type="scientific">Stylonychia lemnae</name>
    <name type="common">Ciliate</name>
    <dbReference type="NCBI Taxonomy" id="5949"/>
    <lineage>
        <taxon>Eukaryota</taxon>
        <taxon>Sar</taxon>
        <taxon>Alveolata</taxon>
        <taxon>Ciliophora</taxon>
        <taxon>Intramacronucleata</taxon>
        <taxon>Spirotrichea</taxon>
        <taxon>Stichotrichia</taxon>
        <taxon>Sporadotrichida</taxon>
        <taxon>Oxytrichidae</taxon>
        <taxon>Stylonychinae</taxon>
        <taxon>Stylonychia</taxon>
    </lineage>
</organism>
<accession>A0A077ZYU4</accession>
<dbReference type="AlphaFoldDB" id="A0A077ZYU4"/>
<evidence type="ECO:0000313" key="2">
    <source>
        <dbReference type="Proteomes" id="UP000039865"/>
    </source>
</evidence>
<gene>
    <name evidence="1" type="primary">Contig8168.g8711</name>
    <name evidence="1" type="ORF">STYLEM_2694</name>
</gene>
<evidence type="ECO:0000313" key="1">
    <source>
        <dbReference type="EMBL" id="CDW73708.1"/>
    </source>
</evidence>
<dbReference type="EMBL" id="CCKQ01002598">
    <property type="protein sequence ID" value="CDW73708.1"/>
    <property type="molecule type" value="Genomic_DNA"/>
</dbReference>
<name>A0A077ZYU4_STYLE</name>